<feature type="compositionally biased region" description="Basic and acidic residues" evidence="1">
    <location>
        <begin position="161"/>
        <end position="177"/>
    </location>
</feature>
<evidence type="ECO:0000313" key="4">
    <source>
        <dbReference type="Proteomes" id="UP000053411"/>
    </source>
</evidence>
<dbReference type="Pfam" id="PF13867">
    <property type="entry name" value="SAP30_Sin3_bdg"/>
    <property type="match status" value="1"/>
</dbReference>
<evidence type="ECO:0000259" key="2">
    <source>
        <dbReference type="Pfam" id="PF13867"/>
    </source>
</evidence>
<evidence type="ECO:0000256" key="1">
    <source>
        <dbReference type="SAM" id="MobiDB-lite"/>
    </source>
</evidence>
<feature type="compositionally biased region" description="Polar residues" evidence="1">
    <location>
        <begin position="184"/>
        <end position="197"/>
    </location>
</feature>
<feature type="compositionally biased region" description="Basic residues" evidence="1">
    <location>
        <begin position="137"/>
        <end position="149"/>
    </location>
</feature>
<evidence type="ECO:0000313" key="3">
    <source>
        <dbReference type="EMBL" id="KIX94659.1"/>
    </source>
</evidence>
<keyword evidence="4" id="KW-1185">Reference proteome</keyword>
<dbReference type="InterPro" id="IPR025718">
    <property type="entry name" value="SAP30_Sin3-bd"/>
</dbReference>
<dbReference type="InterPro" id="IPR038291">
    <property type="entry name" value="SAP30_C_sf"/>
</dbReference>
<dbReference type="AlphaFoldDB" id="A0A0D2JVX6"/>
<reference evidence="3 4" key="1">
    <citation type="submission" date="2015-01" db="EMBL/GenBank/DDBJ databases">
        <title>The Genome Sequence of Fonsecaea multimorphosa CBS 102226.</title>
        <authorList>
            <consortium name="The Broad Institute Genomics Platform"/>
            <person name="Cuomo C."/>
            <person name="de Hoog S."/>
            <person name="Gorbushina A."/>
            <person name="Stielow B."/>
            <person name="Teixiera M."/>
            <person name="Abouelleil A."/>
            <person name="Chapman S.B."/>
            <person name="Priest M."/>
            <person name="Young S.K."/>
            <person name="Wortman J."/>
            <person name="Nusbaum C."/>
            <person name="Birren B."/>
        </authorList>
    </citation>
    <scope>NUCLEOTIDE SEQUENCE [LARGE SCALE GENOMIC DNA]</scope>
    <source>
        <strain evidence="3 4">CBS 102226</strain>
    </source>
</reference>
<dbReference type="RefSeq" id="XP_016628782.1">
    <property type="nucleotide sequence ID" value="XM_016780199.1"/>
</dbReference>
<dbReference type="Proteomes" id="UP000053411">
    <property type="component" value="Unassembled WGS sequence"/>
</dbReference>
<dbReference type="GeneID" id="27715451"/>
<dbReference type="OrthoDB" id="510958at2759"/>
<sequence>MPPARGRNVDDSRSETSSTITNQKEKSALGPVSGSGVSKGKRFASGLNIPAPANKASMNGNGTAPPTATPAATEGDKDPNLPRTEWTTMPVPILRSYRIAHRLHVPAAFNYPHAEITYKSCDLALRSPSAVYYRRKQHELQLQRRKQRQSKQTNGTGKTNKSKDRDKEKGKSRETANADKPSSIAPSIAQTGNAPEITSNQGQGNGNGTPPSPSPSFSTTTTLGPREPASNLATAVRKHFNAQQLSEADTIARFIYVVQQNGRQVRTEGSEGDGSGYWMGSQGRAARRSDAPGGDVGFRLRFRP</sequence>
<protein>
    <recommendedName>
        <fullName evidence="2">Histone deacetylase complex subunit SAP30 Sin3 binding domain-containing protein</fullName>
    </recommendedName>
</protein>
<feature type="region of interest" description="Disordered" evidence="1">
    <location>
        <begin position="266"/>
        <end position="304"/>
    </location>
</feature>
<organism evidence="3 4">
    <name type="scientific">Fonsecaea multimorphosa CBS 102226</name>
    <dbReference type="NCBI Taxonomy" id="1442371"/>
    <lineage>
        <taxon>Eukaryota</taxon>
        <taxon>Fungi</taxon>
        <taxon>Dikarya</taxon>
        <taxon>Ascomycota</taxon>
        <taxon>Pezizomycotina</taxon>
        <taxon>Eurotiomycetes</taxon>
        <taxon>Chaetothyriomycetidae</taxon>
        <taxon>Chaetothyriales</taxon>
        <taxon>Herpotrichiellaceae</taxon>
        <taxon>Fonsecaea</taxon>
    </lineage>
</organism>
<dbReference type="STRING" id="1442371.A0A0D2JVX6"/>
<feature type="domain" description="Histone deacetylase complex subunit SAP30 Sin3 binding" evidence="2">
    <location>
        <begin position="231"/>
        <end position="258"/>
    </location>
</feature>
<feature type="region of interest" description="Disordered" evidence="1">
    <location>
        <begin position="137"/>
        <end position="227"/>
    </location>
</feature>
<dbReference type="Gene3D" id="6.10.160.20">
    <property type="match status" value="1"/>
</dbReference>
<feature type="region of interest" description="Disordered" evidence="1">
    <location>
        <begin position="1"/>
        <end position="86"/>
    </location>
</feature>
<gene>
    <name evidence="3" type="ORF">Z520_09705</name>
</gene>
<feature type="compositionally biased region" description="Low complexity" evidence="1">
    <location>
        <begin position="63"/>
        <end position="73"/>
    </location>
</feature>
<accession>A0A0D2JVX6</accession>
<proteinExistence type="predicted"/>
<feature type="compositionally biased region" description="Low complexity" evidence="1">
    <location>
        <begin position="215"/>
        <end position="225"/>
    </location>
</feature>
<name>A0A0D2JVX6_9EURO</name>
<dbReference type="VEuPathDB" id="FungiDB:Z520_09705"/>
<dbReference type="EMBL" id="KN848086">
    <property type="protein sequence ID" value="KIX94659.1"/>
    <property type="molecule type" value="Genomic_DNA"/>
</dbReference>